<proteinExistence type="predicted"/>
<reference evidence="2 3" key="1">
    <citation type="submission" date="2019-12" db="EMBL/GenBank/DDBJ databases">
        <title>Genome sequenceing of Clostridium bovifaecis.</title>
        <authorList>
            <person name="Yao Y."/>
        </authorList>
    </citation>
    <scope>NUCLEOTIDE SEQUENCE [LARGE SCALE GENOMIC DNA]</scope>
    <source>
        <strain evidence="2 3">BXX</strain>
    </source>
</reference>
<keyword evidence="1" id="KW-0472">Membrane</keyword>
<gene>
    <name evidence="2" type="ORF">GOM49_06580</name>
</gene>
<accession>A0A6I6F236</accession>
<sequence length="101" mass="11246">MERLVYIVIFMAIVTYIPRVAPIALLNNKDLSPFLKTFLKFIPFAALGALVFPQVLYSTKSIRSAIAGCLISVACAFWRMNVVIVVFAGILGVFLFEIIFV</sequence>
<evidence type="ECO:0000256" key="1">
    <source>
        <dbReference type="SAM" id="Phobius"/>
    </source>
</evidence>
<keyword evidence="1" id="KW-1133">Transmembrane helix</keyword>
<dbReference type="Pfam" id="PF05437">
    <property type="entry name" value="AzlD"/>
    <property type="match status" value="1"/>
</dbReference>
<name>A0A6I6F236_9CLOT</name>
<organism evidence="2 3">
    <name type="scientific">Clostridium bovifaecis</name>
    <dbReference type="NCBI Taxonomy" id="2184719"/>
    <lineage>
        <taxon>Bacteria</taxon>
        <taxon>Bacillati</taxon>
        <taxon>Bacillota</taxon>
        <taxon>Clostridia</taxon>
        <taxon>Eubacteriales</taxon>
        <taxon>Clostridiaceae</taxon>
        <taxon>Clostridium</taxon>
    </lineage>
</organism>
<feature type="transmembrane region" description="Helical" evidence="1">
    <location>
        <begin position="6"/>
        <end position="26"/>
    </location>
</feature>
<feature type="transmembrane region" description="Helical" evidence="1">
    <location>
        <begin position="77"/>
        <end position="100"/>
    </location>
</feature>
<evidence type="ECO:0000313" key="2">
    <source>
        <dbReference type="EMBL" id="QGU94807.1"/>
    </source>
</evidence>
<dbReference type="Proteomes" id="UP000422764">
    <property type="component" value="Chromosome"/>
</dbReference>
<evidence type="ECO:0000313" key="3">
    <source>
        <dbReference type="Proteomes" id="UP000422764"/>
    </source>
</evidence>
<dbReference type="InterPro" id="IPR008407">
    <property type="entry name" value="Brnchd-chn_aa_trnsp_AzlD"/>
</dbReference>
<feature type="transmembrane region" description="Helical" evidence="1">
    <location>
        <begin position="38"/>
        <end position="57"/>
    </location>
</feature>
<dbReference type="AlphaFoldDB" id="A0A6I6F236"/>
<keyword evidence="1" id="KW-0812">Transmembrane</keyword>
<dbReference type="EMBL" id="CP046522">
    <property type="protein sequence ID" value="QGU94807.1"/>
    <property type="molecule type" value="Genomic_DNA"/>
</dbReference>
<protein>
    <submittedName>
        <fullName evidence="2">AzlD domain-containing protein</fullName>
    </submittedName>
</protein>
<keyword evidence="3" id="KW-1185">Reference proteome</keyword>